<protein>
    <submittedName>
        <fullName evidence="1">Uncharacterized protein</fullName>
    </submittedName>
</protein>
<gene>
    <name evidence="1" type="ORF">BS47DRAFT_1335332</name>
</gene>
<proteinExistence type="predicted"/>
<keyword evidence="2" id="KW-1185">Reference proteome</keyword>
<evidence type="ECO:0000313" key="1">
    <source>
        <dbReference type="EMBL" id="KAF9521210.1"/>
    </source>
</evidence>
<dbReference type="EMBL" id="MU128909">
    <property type="protein sequence ID" value="KAF9521210.1"/>
    <property type="molecule type" value="Genomic_DNA"/>
</dbReference>
<organism evidence="1 2">
    <name type="scientific">Hydnum rufescens UP504</name>
    <dbReference type="NCBI Taxonomy" id="1448309"/>
    <lineage>
        <taxon>Eukaryota</taxon>
        <taxon>Fungi</taxon>
        <taxon>Dikarya</taxon>
        <taxon>Basidiomycota</taxon>
        <taxon>Agaricomycotina</taxon>
        <taxon>Agaricomycetes</taxon>
        <taxon>Cantharellales</taxon>
        <taxon>Hydnaceae</taxon>
        <taxon>Hydnum</taxon>
    </lineage>
</organism>
<evidence type="ECO:0000313" key="2">
    <source>
        <dbReference type="Proteomes" id="UP000886523"/>
    </source>
</evidence>
<dbReference type="OrthoDB" id="5061070at2759"/>
<dbReference type="AlphaFoldDB" id="A0A9P6BC16"/>
<name>A0A9P6BC16_9AGAM</name>
<dbReference type="Proteomes" id="UP000886523">
    <property type="component" value="Unassembled WGS sequence"/>
</dbReference>
<accession>A0A9P6BC16</accession>
<comment type="caution">
    <text evidence="1">The sequence shown here is derived from an EMBL/GenBank/DDBJ whole genome shotgun (WGS) entry which is preliminary data.</text>
</comment>
<reference evidence="1" key="1">
    <citation type="journal article" date="2020" name="Nat. Commun.">
        <title>Large-scale genome sequencing of mycorrhizal fungi provides insights into the early evolution of symbiotic traits.</title>
        <authorList>
            <person name="Miyauchi S."/>
            <person name="Kiss E."/>
            <person name="Kuo A."/>
            <person name="Drula E."/>
            <person name="Kohler A."/>
            <person name="Sanchez-Garcia M."/>
            <person name="Morin E."/>
            <person name="Andreopoulos B."/>
            <person name="Barry K.W."/>
            <person name="Bonito G."/>
            <person name="Buee M."/>
            <person name="Carver A."/>
            <person name="Chen C."/>
            <person name="Cichocki N."/>
            <person name="Clum A."/>
            <person name="Culley D."/>
            <person name="Crous P.W."/>
            <person name="Fauchery L."/>
            <person name="Girlanda M."/>
            <person name="Hayes R.D."/>
            <person name="Keri Z."/>
            <person name="LaButti K."/>
            <person name="Lipzen A."/>
            <person name="Lombard V."/>
            <person name="Magnuson J."/>
            <person name="Maillard F."/>
            <person name="Murat C."/>
            <person name="Nolan M."/>
            <person name="Ohm R.A."/>
            <person name="Pangilinan J."/>
            <person name="Pereira M.F."/>
            <person name="Perotto S."/>
            <person name="Peter M."/>
            <person name="Pfister S."/>
            <person name="Riley R."/>
            <person name="Sitrit Y."/>
            <person name="Stielow J.B."/>
            <person name="Szollosi G."/>
            <person name="Zifcakova L."/>
            <person name="Stursova M."/>
            <person name="Spatafora J.W."/>
            <person name="Tedersoo L."/>
            <person name="Vaario L.M."/>
            <person name="Yamada A."/>
            <person name="Yan M."/>
            <person name="Wang P."/>
            <person name="Xu J."/>
            <person name="Bruns T."/>
            <person name="Baldrian P."/>
            <person name="Vilgalys R."/>
            <person name="Dunand C."/>
            <person name="Henrissat B."/>
            <person name="Grigoriev I.V."/>
            <person name="Hibbett D."/>
            <person name="Nagy L.G."/>
            <person name="Martin F.M."/>
        </authorList>
    </citation>
    <scope>NUCLEOTIDE SEQUENCE</scope>
    <source>
        <strain evidence="1">UP504</strain>
    </source>
</reference>
<sequence length="72" mass="8387">MDYVRGFGRDLDQHLRLNLDLTGTSAQRQSESYFAQPRAIVAQRESLTAKLARLDEADRELTRFERQNWTSS</sequence>